<comment type="caution">
    <text evidence="1">The sequence shown here is derived from an EMBL/GenBank/DDBJ whole genome shotgun (WGS) entry which is preliminary data.</text>
</comment>
<keyword evidence="2" id="KW-1185">Reference proteome</keyword>
<name>A0ACB8CGV6_DERSI</name>
<gene>
    <name evidence="1" type="ORF">HPB49_018799</name>
</gene>
<sequence>MTGEEDICIVVTAAAKLGTSPQAVKETISLTTLISTVKRRLAEASSKRRIVAQKPLLRTQNNVKRLQFTQHHPVGTAEERNLIVFTDECHCTTKWEQNV</sequence>
<reference evidence="1" key="1">
    <citation type="submission" date="2020-05" db="EMBL/GenBank/DDBJ databases">
        <title>Large-scale comparative analyses of tick genomes elucidate their genetic diversity and vector capacities.</title>
        <authorList>
            <person name="Jia N."/>
            <person name="Wang J."/>
            <person name="Shi W."/>
            <person name="Du L."/>
            <person name="Sun Y."/>
            <person name="Zhan W."/>
            <person name="Jiang J."/>
            <person name="Wang Q."/>
            <person name="Zhang B."/>
            <person name="Ji P."/>
            <person name="Sakyi L.B."/>
            <person name="Cui X."/>
            <person name="Yuan T."/>
            <person name="Jiang B."/>
            <person name="Yang W."/>
            <person name="Lam T.T.-Y."/>
            <person name="Chang Q."/>
            <person name="Ding S."/>
            <person name="Wang X."/>
            <person name="Zhu J."/>
            <person name="Ruan X."/>
            <person name="Zhao L."/>
            <person name="Wei J."/>
            <person name="Que T."/>
            <person name="Du C."/>
            <person name="Cheng J."/>
            <person name="Dai P."/>
            <person name="Han X."/>
            <person name="Huang E."/>
            <person name="Gao Y."/>
            <person name="Liu J."/>
            <person name="Shao H."/>
            <person name="Ye R."/>
            <person name="Li L."/>
            <person name="Wei W."/>
            <person name="Wang X."/>
            <person name="Wang C."/>
            <person name="Yang T."/>
            <person name="Huo Q."/>
            <person name="Li W."/>
            <person name="Guo W."/>
            <person name="Chen H."/>
            <person name="Zhou L."/>
            <person name="Ni X."/>
            <person name="Tian J."/>
            <person name="Zhou Y."/>
            <person name="Sheng Y."/>
            <person name="Liu T."/>
            <person name="Pan Y."/>
            <person name="Xia L."/>
            <person name="Li J."/>
            <person name="Zhao F."/>
            <person name="Cao W."/>
        </authorList>
    </citation>
    <scope>NUCLEOTIDE SEQUENCE</scope>
    <source>
        <strain evidence="1">Dsil-2018</strain>
    </source>
</reference>
<organism evidence="1 2">
    <name type="scientific">Dermacentor silvarum</name>
    <name type="common">Tick</name>
    <dbReference type="NCBI Taxonomy" id="543639"/>
    <lineage>
        <taxon>Eukaryota</taxon>
        <taxon>Metazoa</taxon>
        <taxon>Ecdysozoa</taxon>
        <taxon>Arthropoda</taxon>
        <taxon>Chelicerata</taxon>
        <taxon>Arachnida</taxon>
        <taxon>Acari</taxon>
        <taxon>Parasitiformes</taxon>
        <taxon>Ixodida</taxon>
        <taxon>Ixodoidea</taxon>
        <taxon>Ixodidae</taxon>
        <taxon>Rhipicephalinae</taxon>
        <taxon>Dermacentor</taxon>
    </lineage>
</organism>
<evidence type="ECO:0000313" key="2">
    <source>
        <dbReference type="Proteomes" id="UP000821865"/>
    </source>
</evidence>
<accession>A0ACB8CGV6</accession>
<proteinExistence type="predicted"/>
<dbReference type="EMBL" id="CM023476">
    <property type="protein sequence ID" value="KAH7941949.1"/>
    <property type="molecule type" value="Genomic_DNA"/>
</dbReference>
<protein>
    <submittedName>
        <fullName evidence="1">Uncharacterized protein</fullName>
    </submittedName>
</protein>
<dbReference type="Proteomes" id="UP000821865">
    <property type="component" value="Chromosome 7"/>
</dbReference>
<evidence type="ECO:0000313" key="1">
    <source>
        <dbReference type="EMBL" id="KAH7941949.1"/>
    </source>
</evidence>